<gene>
    <name evidence="1" type="ORF">OLEA9_D001300</name>
</gene>
<evidence type="ECO:0000313" key="2">
    <source>
        <dbReference type="Proteomes" id="UP000594638"/>
    </source>
</evidence>
<sequence length="53" mass="6557">MKEITEDKVSRKYKEQHQMKYAFQSIGHELEGEQKKRKHSENLHNKLLWNFQK</sequence>
<proteinExistence type="predicted"/>
<protein>
    <submittedName>
        <fullName evidence="1">Uncharacterized protein At5g41620-like</fullName>
    </submittedName>
</protein>
<feature type="non-terminal residue" evidence="1">
    <location>
        <position position="53"/>
    </location>
</feature>
<dbReference type="Proteomes" id="UP000594638">
    <property type="component" value="Unassembled WGS sequence"/>
</dbReference>
<dbReference type="Gramene" id="OE9D001300T1">
    <property type="protein sequence ID" value="OE9D001300C1"/>
    <property type="gene ID" value="OE9D001300"/>
</dbReference>
<dbReference type="AlphaFoldDB" id="A0A8S0R1L4"/>
<organism evidence="1 2">
    <name type="scientific">Olea europaea subsp. europaea</name>
    <dbReference type="NCBI Taxonomy" id="158383"/>
    <lineage>
        <taxon>Eukaryota</taxon>
        <taxon>Viridiplantae</taxon>
        <taxon>Streptophyta</taxon>
        <taxon>Embryophyta</taxon>
        <taxon>Tracheophyta</taxon>
        <taxon>Spermatophyta</taxon>
        <taxon>Magnoliopsida</taxon>
        <taxon>eudicotyledons</taxon>
        <taxon>Gunneridae</taxon>
        <taxon>Pentapetalae</taxon>
        <taxon>asterids</taxon>
        <taxon>lamiids</taxon>
        <taxon>Lamiales</taxon>
        <taxon>Oleaceae</taxon>
        <taxon>Oleeae</taxon>
        <taxon>Olea</taxon>
    </lineage>
</organism>
<dbReference type="EMBL" id="CACTIH010002060">
    <property type="protein sequence ID" value="CAA2972630.1"/>
    <property type="molecule type" value="Genomic_DNA"/>
</dbReference>
<accession>A0A8S0R1L4</accession>
<dbReference type="OrthoDB" id="670909at2759"/>
<name>A0A8S0R1L4_OLEEU</name>
<keyword evidence="2" id="KW-1185">Reference proteome</keyword>
<reference evidence="1 2" key="1">
    <citation type="submission" date="2019-12" db="EMBL/GenBank/DDBJ databases">
        <authorList>
            <person name="Alioto T."/>
            <person name="Alioto T."/>
            <person name="Gomez Garrido J."/>
        </authorList>
    </citation>
    <scope>NUCLEOTIDE SEQUENCE [LARGE SCALE GENOMIC DNA]</scope>
</reference>
<evidence type="ECO:0000313" key="1">
    <source>
        <dbReference type="EMBL" id="CAA2972630.1"/>
    </source>
</evidence>
<comment type="caution">
    <text evidence="1">The sequence shown here is derived from an EMBL/GenBank/DDBJ whole genome shotgun (WGS) entry which is preliminary data.</text>
</comment>